<dbReference type="PANTHER" id="PTHR35936">
    <property type="entry name" value="MEMBRANE-BOUND LYTIC MUREIN TRANSGLYCOSYLASE F"/>
    <property type="match status" value="1"/>
</dbReference>
<reference evidence="5" key="1">
    <citation type="journal article" date="2019" name="Int. J. Syst. Evol. Microbiol.">
        <title>The Global Catalogue of Microorganisms (GCM) 10K type strain sequencing project: providing services to taxonomists for standard genome sequencing and annotation.</title>
        <authorList>
            <consortium name="The Broad Institute Genomics Platform"/>
            <consortium name="The Broad Institute Genome Sequencing Center for Infectious Disease"/>
            <person name="Wu L."/>
            <person name="Ma J."/>
        </authorList>
    </citation>
    <scope>NUCLEOTIDE SEQUENCE [LARGE SCALE GENOMIC DNA]</scope>
    <source>
        <strain evidence="5">JCM 17933</strain>
    </source>
</reference>
<dbReference type="PANTHER" id="PTHR35936:SF17">
    <property type="entry name" value="ARGININE-BINDING EXTRACELLULAR PROTEIN ARTP"/>
    <property type="match status" value="1"/>
</dbReference>
<organism evidence="4 5">
    <name type="scientific">Actinoallomurus oryzae</name>
    <dbReference type="NCBI Taxonomy" id="502180"/>
    <lineage>
        <taxon>Bacteria</taxon>
        <taxon>Bacillati</taxon>
        <taxon>Actinomycetota</taxon>
        <taxon>Actinomycetes</taxon>
        <taxon>Streptosporangiales</taxon>
        <taxon>Thermomonosporaceae</taxon>
        <taxon>Actinoallomurus</taxon>
    </lineage>
</organism>
<evidence type="ECO:0000313" key="4">
    <source>
        <dbReference type="EMBL" id="GAA4495077.1"/>
    </source>
</evidence>
<dbReference type="EMBL" id="BAABHF010000019">
    <property type="protein sequence ID" value="GAA4495077.1"/>
    <property type="molecule type" value="Genomic_DNA"/>
</dbReference>
<dbReference type="Gene3D" id="3.40.190.10">
    <property type="entry name" value="Periplasmic binding protein-like II"/>
    <property type="match status" value="2"/>
</dbReference>
<protein>
    <submittedName>
        <fullName evidence="4">ABC transporter substrate-binding protein</fullName>
    </submittedName>
</protein>
<dbReference type="Pfam" id="PF00497">
    <property type="entry name" value="SBP_bac_3"/>
    <property type="match status" value="1"/>
</dbReference>
<keyword evidence="5" id="KW-1185">Reference proteome</keyword>
<keyword evidence="1 2" id="KW-0732">Signal</keyword>
<feature type="signal peptide" evidence="2">
    <location>
        <begin position="1"/>
        <end position="21"/>
    </location>
</feature>
<dbReference type="Proteomes" id="UP001500503">
    <property type="component" value="Unassembled WGS sequence"/>
</dbReference>
<dbReference type="SMART" id="SM00062">
    <property type="entry name" value="PBPb"/>
    <property type="match status" value="1"/>
</dbReference>
<feature type="chain" id="PRO_5045038806" evidence="2">
    <location>
        <begin position="22"/>
        <end position="308"/>
    </location>
</feature>
<dbReference type="InterPro" id="IPR001638">
    <property type="entry name" value="Solute-binding_3/MltF_N"/>
</dbReference>
<evidence type="ECO:0000256" key="1">
    <source>
        <dbReference type="ARBA" id="ARBA00022729"/>
    </source>
</evidence>
<dbReference type="SUPFAM" id="SSF53850">
    <property type="entry name" value="Periplasmic binding protein-like II"/>
    <property type="match status" value="1"/>
</dbReference>
<evidence type="ECO:0000256" key="2">
    <source>
        <dbReference type="SAM" id="SignalP"/>
    </source>
</evidence>
<evidence type="ECO:0000259" key="3">
    <source>
        <dbReference type="SMART" id="SM00062"/>
    </source>
</evidence>
<name>A0ABP8Q1Z6_9ACTN</name>
<proteinExistence type="predicted"/>
<feature type="domain" description="Solute-binding protein family 3/N-terminal" evidence="3">
    <location>
        <begin position="66"/>
        <end position="294"/>
    </location>
</feature>
<sequence>MYGGRAARVLLAALCTGTMMAACAVPDDSAGGAKPQQSGQKAQTISEKPDAALIAKLPAQYPKGSAVRVGANEGSAPDEFRDSNGKLVGWEVDLVNAAAQVLDLRPDYHATSFDALIPGLQAKRYDLAIGQMGITPARVQVIDMLQTINGGQSFVSRSTDGDAYHTVADLCGKTVSTVRGAIEVDLANAQNPQCRKAGKKPIELRTFDQSSQAGLALTSGRVDVYWIGATAGNYFAQNSHGAAKVAGHNTSAEIPWGTAFPKGSTLIGVWRQAVQKLIDDGTYAKIMDKWGQSALMIRTAEINKTKSM</sequence>
<gene>
    <name evidence="4" type="ORF">GCM10023191_035250</name>
</gene>
<accession>A0ABP8Q1Z6</accession>
<dbReference type="RefSeq" id="WP_345464795.1">
    <property type="nucleotide sequence ID" value="NZ_BAABHF010000019.1"/>
</dbReference>
<evidence type="ECO:0000313" key="5">
    <source>
        <dbReference type="Proteomes" id="UP001500503"/>
    </source>
</evidence>
<dbReference type="CDD" id="cd01004">
    <property type="entry name" value="PBP2_MidA_like"/>
    <property type="match status" value="1"/>
</dbReference>
<dbReference type="PROSITE" id="PS51257">
    <property type="entry name" value="PROKAR_LIPOPROTEIN"/>
    <property type="match status" value="1"/>
</dbReference>
<comment type="caution">
    <text evidence="4">The sequence shown here is derived from an EMBL/GenBank/DDBJ whole genome shotgun (WGS) entry which is preliminary data.</text>
</comment>